<evidence type="ECO:0000256" key="1">
    <source>
        <dbReference type="SAM" id="MobiDB-lite"/>
    </source>
</evidence>
<dbReference type="OrthoDB" id="7499632at2"/>
<keyword evidence="4" id="KW-1185">Reference proteome</keyword>
<sequence length="435" mass="45324">MTRFLSSAALPLFVLAAASQPGVLQAQSVQDFQLPPNPTPSPSPSPTVQGPVDSESGPVTPRATVQPIPTPTPSARPSATPTPRPAPAPTRTPTARPSPTLRLPAPTPAPTPTPSRIPRPQPSVVESPAPVPPPAPTPIPSPETSPEIGETDSSTPVPFEPGPVVTNAPEPAPVEEPANDSEYLWWTAALAALVAGGAALIWRRRQANAPVPTIEPPRVRREPAQPAAPQPEPVAPAAPAPAPTPAPAPAAAIPPAEAPPVPIPAMTEASNGTPISVRFEPLRLSRSVMAATLYYRATILNRGAAALNEVVLEADLGSASGGRPVDEQVLDENTPLTPRHVFGRLATGQSARFEGSVQIPLAQADVIRQGNTALLVPLMRLRATAKDAVPFARTFAVGQLAQSGSSRLQPFRLDEGLRSWEPLAQRVLDRPLPTA</sequence>
<feature type="compositionally biased region" description="Pro residues" evidence="1">
    <location>
        <begin position="226"/>
        <end position="248"/>
    </location>
</feature>
<feature type="compositionally biased region" description="Pro residues" evidence="1">
    <location>
        <begin position="105"/>
        <end position="121"/>
    </location>
</feature>
<gene>
    <name evidence="3" type="ORF">GRI47_08120</name>
</gene>
<feature type="region of interest" description="Disordered" evidence="1">
    <location>
        <begin position="27"/>
        <end position="177"/>
    </location>
</feature>
<feature type="compositionally biased region" description="Pro residues" evidence="1">
    <location>
        <begin position="68"/>
        <end position="90"/>
    </location>
</feature>
<organism evidence="3 4">
    <name type="scientific">Qipengyuania pelagi</name>
    <dbReference type="NCBI Taxonomy" id="994320"/>
    <lineage>
        <taxon>Bacteria</taxon>
        <taxon>Pseudomonadati</taxon>
        <taxon>Pseudomonadota</taxon>
        <taxon>Alphaproteobacteria</taxon>
        <taxon>Sphingomonadales</taxon>
        <taxon>Erythrobacteraceae</taxon>
        <taxon>Qipengyuania</taxon>
    </lineage>
</organism>
<evidence type="ECO:0008006" key="5">
    <source>
        <dbReference type="Google" id="ProtNLM"/>
    </source>
</evidence>
<dbReference type="RefSeq" id="WP_160660769.1">
    <property type="nucleotide sequence ID" value="NZ_BAABDV010000001.1"/>
</dbReference>
<keyword evidence="2" id="KW-0732">Signal</keyword>
<accession>A0A844YAH5</accession>
<name>A0A844YAH5_9SPHN</name>
<dbReference type="Proteomes" id="UP000430272">
    <property type="component" value="Unassembled WGS sequence"/>
</dbReference>
<feature type="region of interest" description="Disordered" evidence="1">
    <location>
        <begin position="212"/>
        <end position="251"/>
    </location>
</feature>
<feature type="compositionally biased region" description="Pro residues" evidence="1">
    <location>
        <begin position="129"/>
        <end position="143"/>
    </location>
</feature>
<dbReference type="AlphaFoldDB" id="A0A844YAH5"/>
<feature type="compositionally biased region" description="Low complexity" evidence="1">
    <location>
        <begin position="91"/>
        <end position="104"/>
    </location>
</feature>
<feature type="compositionally biased region" description="Pro residues" evidence="1">
    <location>
        <begin position="35"/>
        <end position="45"/>
    </location>
</feature>
<evidence type="ECO:0000313" key="3">
    <source>
        <dbReference type="EMBL" id="MXO53972.1"/>
    </source>
</evidence>
<feature type="signal peptide" evidence="2">
    <location>
        <begin position="1"/>
        <end position="26"/>
    </location>
</feature>
<comment type="caution">
    <text evidence="3">The sequence shown here is derived from an EMBL/GenBank/DDBJ whole genome shotgun (WGS) entry which is preliminary data.</text>
</comment>
<evidence type="ECO:0000313" key="4">
    <source>
        <dbReference type="Proteomes" id="UP000430272"/>
    </source>
</evidence>
<dbReference type="PRINTS" id="PR01217">
    <property type="entry name" value="PRICHEXTENSN"/>
</dbReference>
<proteinExistence type="predicted"/>
<reference evidence="3 4" key="1">
    <citation type="submission" date="2019-12" db="EMBL/GenBank/DDBJ databases">
        <title>Genomic-based taxomic classification of the family Erythrobacteraceae.</title>
        <authorList>
            <person name="Xu L."/>
        </authorList>
    </citation>
    <scope>NUCLEOTIDE SEQUENCE [LARGE SCALE GENOMIC DNA]</scope>
    <source>
        <strain evidence="3 4">JCM 17468</strain>
    </source>
</reference>
<protein>
    <recommendedName>
        <fullName evidence="5">LPXTG cell wall anchor domain-containing protein</fullName>
    </recommendedName>
</protein>
<dbReference type="EMBL" id="WTYD01000001">
    <property type="protein sequence ID" value="MXO53972.1"/>
    <property type="molecule type" value="Genomic_DNA"/>
</dbReference>
<feature type="chain" id="PRO_5033017425" description="LPXTG cell wall anchor domain-containing protein" evidence="2">
    <location>
        <begin position="27"/>
        <end position="435"/>
    </location>
</feature>
<evidence type="ECO:0000256" key="2">
    <source>
        <dbReference type="SAM" id="SignalP"/>
    </source>
</evidence>